<evidence type="ECO:0000313" key="2">
    <source>
        <dbReference type="EMBL" id="GAA0347330.1"/>
    </source>
</evidence>
<proteinExistence type="predicted"/>
<reference evidence="2 3" key="1">
    <citation type="journal article" date="2019" name="Int. J. Syst. Evol. Microbiol.">
        <title>The Global Catalogue of Microorganisms (GCM) 10K type strain sequencing project: providing services to taxonomists for standard genome sequencing and annotation.</title>
        <authorList>
            <consortium name="The Broad Institute Genomics Platform"/>
            <consortium name="The Broad Institute Genome Sequencing Center for Infectious Disease"/>
            <person name="Wu L."/>
            <person name="Ma J."/>
        </authorList>
    </citation>
    <scope>NUCLEOTIDE SEQUENCE [LARGE SCALE GENOMIC DNA]</scope>
    <source>
        <strain evidence="2 3">JCM 4565</strain>
    </source>
</reference>
<sequence length="104" mass="10511">MVGEAVSGGAAMDGIYSCGLLGQGQGRDVASSASTGRCVRRSRSPGSVQVALAGAADGHGPDGVQATEVEPVSPAPLPSEVAVRAIETSFRVLVQVWSRFSGLR</sequence>
<comment type="caution">
    <text evidence="2">The sequence shown here is derived from an EMBL/GenBank/DDBJ whole genome shotgun (WGS) entry which is preliminary data.</text>
</comment>
<dbReference type="Proteomes" id="UP001500063">
    <property type="component" value="Unassembled WGS sequence"/>
</dbReference>
<evidence type="ECO:0000313" key="3">
    <source>
        <dbReference type="Proteomes" id="UP001500063"/>
    </source>
</evidence>
<organism evidence="2 3">
    <name type="scientific">Streptomyces blastmyceticus</name>
    <dbReference type="NCBI Taxonomy" id="68180"/>
    <lineage>
        <taxon>Bacteria</taxon>
        <taxon>Bacillati</taxon>
        <taxon>Actinomycetota</taxon>
        <taxon>Actinomycetes</taxon>
        <taxon>Kitasatosporales</taxon>
        <taxon>Streptomycetaceae</taxon>
        <taxon>Streptomyces</taxon>
    </lineage>
</organism>
<keyword evidence="3" id="KW-1185">Reference proteome</keyword>
<gene>
    <name evidence="2" type="ORF">GCM10010319_24900</name>
</gene>
<protein>
    <submittedName>
        <fullName evidence="2">Uncharacterized protein</fullName>
    </submittedName>
</protein>
<feature type="region of interest" description="Disordered" evidence="1">
    <location>
        <begin position="24"/>
        <end position="74"/>
    </location>
</feature>
<evidence type="ECO:0000256" key="1">
    <source>
        <dbReference type="SAM" id="MobiDB-lite"/>
    </source>
</evidence>
<accession>A0ABN0WW19</accession>
<dbReference type="EMBL" id="BAAABW010000013">
    <property type="protein sequence ID" value="GAA0347330.1"/>
    <property type="molecule type" value="Genomic_DNA"/>
</dbReference>
<name>A0ABN0WW19_9ACTN</name>